<gene>
    <name evidence="1" type="ORF">ASAP_0960</name>
</gene>
<sequence>MPHQSALPRLNGPVQKLGRTMLVRLVPQIRRWLMQQIDQVFFGSMVLKP</sequence>
<proteinExistence type="predicted"/>
<dbReference type="EMBL" id="CBLX010000007">
    <property type="protein sequence ID" value="CDG39005.1"/>
    <property type="molecule type" value="Genomic_DNA"/>
</dbReference>
<reference evidence="1 2" key="1">
    <citation type="journal article" date="2014" name="Genome Biol. Evol.">
        <title>Acetic acid bacteria genomes reveal functional traits for adaptation to life in insect guts.</title>
        <authorList>
            <person name="Chouaia B."/>
            <person name="Gaiarsa S."/>
            <person name="Crotti E."/>
            <person name="Comandatore F."/>
            <person name="Degli Esposti M."/>
            <person name="Ricci I."/>
            <person name="Alma A."/>
            <person name="Favia G."/>
            <person name="Bandi C."/>
            <person name="Daffonchio D."/>
        </authorList>
    </citation>
    <scope>NUCLEOTIDE SEQUENCE [LARGE SCALE GENOMIC DNA]</scope>
    <source>
        <strain evidence="1 2">SF2.1</strain>
    </source>
</reference>
<protein>
    <submittedName>
        <fullName evidence="1">Uncharacterized protein</fullName>
    </submittedName>
</protein>
<evidence type="ECO:0000313" key="2">
    <source>
        <dbReference type="Proteomes" id="UP000027583"/>
    </source>
</evidence>
<organism evidence="1 2">
    <name type="scientific">Asaia bogorensis</name>
    <dbReference type="NCBI Taxonomy" id="91915"/>
    <lineage>
        <taxon>Bacteria</taxon>
        <taxon>Pseudomonadati</taxon>
        <taxon>Pseudomonadota</taxon>
        <taxon>Alphaproteobacteria</taxon>
        <taxon>Acetobacterales</taxon>
        <taxon>Acetobacteraceae</taxon>
        <taxon>Asaia</taxon>
    </lineage>
</organism>
<reference evidence="1 2" key="2">
    <citation type="journal article" date="2014" name="PLoS ONE">
        <title>Evolution of mitochondria reconstructed from the energy metabolism of living bacteria.</title>
        <authorList>
            <person name="Degli Esposti M."/>
            <person name="Chouaia B."/>
            <person name="Comandatore F."/>
            <person name="Crotti E."/>
            <person name="Sassera D."/>
            <person name="Lievens P.M."/>
            <person name="Daffonchio D."/>
            <person name="Bandi C."/>
        </authorList>
    </citation>
    <scope>NUCLEOTIDE SEQUENCE [LARGE SCALE GENOMIC DNA]</scope>
    <source>
        <strain evidence="1 2">SF2.1</strain>
    </source>
</reference>
<evidence type="ECO:0000313" key="1">
    <source>
        <dbReference type="EMBL" id="CDG39005.1"/>
    </source>
</evidence>
<name>A0A060QDJ2_9PROT</name>
<dbReference type="AlphaFoldDB" id="A0A060QDJ2"/>
<comment type="caution">
    <text evidence="1">The sequence shown here is derived from an EMBL/GenBank/DDBJ whole genome shotgun (WGS) entry which is preliminary data.</text>
</comment>
<dbReference type="Proteomes" id="UP000027583">
    <property type="component" value="Unassembled WGS sequence"/>
</dbReference>
<accession>A0A060QDJ2</accession>